<accession>A0ABY6Z2V9</accession>
<dbReference type="Gene3D" id="3.40.50.170">
    <property type="entry name" value="Formyl transferase, N-terminal domain"/>
    <property type="match status" value="1"/>
</dbReference>
<reference evidence="8" key="1">
    <citation type="submission" date="2022-08" db="EMBL/GenBank/DDBJ databases">
        <title>Alicyclobacillus dauci DSM2870, complete genome.</title>
        <authorList>
            <person name="Wang Q."/>
            <person name="Cai R."/>
            <person name="Wang Z."/>
        </authorList>
    </citation>
    <scope>NUCLEOTIDE SEQUENCE</scope>
    <source>
        <strain evidence="8">DSM 28700</strain>
    </source>
</reference>
<evidence type="ECO:0000313" key="9">
    <source>
        <dbReference type="Proteomes" id="UP001164803"/>
    </source>
</evidence>
<dbReference type="InterPro" id="IPR004607">
    <property type="entry name" value="GART"/>
</dbReference>
<keyword evidence="9" id="KW-1185">Reference proteome</keyword>
<evidence type="ECO:0000256" key="4">
    <source>
        <dbReference type="ARBA" id="ARBA00038440"/>
    </source>
</evidence>
<keyword evidence="2 6" id="KW-0808">Transferase</keyword>
<dbReference type="CDD" id="cd08645">
    <property type="entry name" value="FMT_core_GART"/>
    <property type="match status" value="1"/>
</dbReference>
<comment type="caution">
    <text evidence="6">Lacks conserved residue(s) required for the propagation of feature annotation.</text>
</comment>
<name>A0ABY6Z2V9_9BACL</name>
<evidence type="ECO:0000256" key="6">
    <source>
        <dbReference type="HAMAP-Rule" id="MF_01930"/>
    </source>
</evidence>
<dbReference type="RefSeq" id="WP_268043989.1">
    <property type="nucleotide sequence ID" value="NZ_CP104064.1"/>
</dbReference>
<evidence type="ECO:0000256" key="2">
    <source>
        <dbReference type="ARBA" id="ARBA00022679"/>
    </source>
</evidence>
<dbReference type="NCBIfam" id="TIGR00639">
    <property type="entry name" value="PurN"/>
    <property type="match status" value="1"/>
</dbReference>
<gene>
    <name evidence="6 8" type="primary">purN</name>
    <name evidence="8" type="ORF">NZD86_21015</name>
</gene>
<organism evidence="8 9">
    <name type="scientific">Alicyclobacillus dauci</name>
    <dbReference type="NCBI Taxonomy" id="1475485"/>
    <lineage>
        <taxon>Bacteria</taxon>
        <taxon>Bacillati</taxon>
        <taxon>Bacillota</taxon>
        <taxon>Bacilli</taxon>
        <taxon>Bacillales</taxon>
        <taxon>Alicyclobacillaceae</taxon>
        <taxon>Alicyclobacillus</taxon>
    </lineage>
</organism>
<sequence>MTLRIGFLASHNGSSMKSILAAISEERLDAVPTVVISNNPDSGALQVAMRAFIPAYCFNQKRCGSHEAVDEAIAHTLTEHHVDLVVLSGYMKQIGPKTLAALPGRILNIHPSLLPYFGGPGMYGLRVHAAVIEAGVEETGATVHVVDELYDHGRILGQVRIPVLAGDTPELLRARLAHEEGHLFVGVLQRIADGDIVLDEI</sequence>
<evidence type="ECO:0000256" key="5">
    <source>
        <dbReference type="ARBA" id="ARBA00047664"/>
    </source>
</evidence>
<comment type="similarity">
    <text evidence="4 6">Belongs to the GART family.</text>
</comment>
<dbReference type="Pfam" id="PF00551">
    <property type="entry name" value="Formyl_trans_N"/>
    <property type="match status" value="1"/>
</dbReference>
<feature type="domain" description="Formyl transferase N-terminal" evidence="7">
    <location>
        <begin position="4"/>
        <end position="187"/>
    </location>
</feature>
<dbReference type="InterPro" id="IPR001555">
    <property type="entry name" value="GART_AS"/>
</dbReference>
<feature type="active site" description="Proton donor" evidence="6">
    <location>
        <position position="110"/>
    </location>
</feature>
<evidence type="ECO:0000256" key="3">
    <source>
        <dbReference type="ARBA" id="ARBA00022755"/>
    </source>
</evidence>
<comment type="pathway">
    <text evidence="1 6">Purine metabolism; IMP biosynthesis via de novo pathway; N(2)-formyl-N(1)-(5-phospho-D-ribosyl)glycinamide from N(1)-(5-phospho-D-ribosyl)glycinamide (10-formyl THF route): step 1/1.</text>
</comment>
<evidence type="ECO:0000256" key="1">
    <source>
        <dbReference type="ARBA" id="ARBA00005054"/>
    </source>
</evidence>
<dbReference type="SUPFAM" id="SSF53328">
    <property type="entry name" value="Formyltransferase"/>
    <property type="match status" value="1"/>
</dbReference>
<evidence type="ECO:0000313" key="8">
    <source>
        <dbReference type="EMBL" id="WAH36629.1"/>
    </source>
</evidence>
<feature type="binding site" evidence="6">
    <location>
        <position position="62"/>
    </location>
    <ligand>
        <name>(6R)-10-formyltetrahydrofolate</name>
        <dbReference type="ChEBI" id="CHEBI:195366"/>
    </ligand>
</feature>
<dbReference type="PROSITE" id="PS00373">
    <property type="entry name" value="GART"/>
    <property type="match status" value="1"/>
</dbReference>
<comment type="function">
    <text evidence="6">Catalyzes the transfer of a formyl group from 10-formyltetrahydrofolate to 5-phospho-ribosyl-glycinamide (GAR), producing 5-phospho-ribosyl-N-formylglycinamide (FGAR) and tetrahydrofolate.</text>
</comment>
<dbReference type="InterPro" id="IPR002376">
    <property type="entry name" value="Formyl_transf_N"/>
</dbReference>
<dbReference type="GO" id="GO:0004644">
    <property type="term" value="F:phosphoribosylglycinamide formyltransferase activity"/>
    <property type="evidence" value="ECO:0007669"/>
    <property type="project" value="UniProtKB-EC"/>
</dbReference>
<dbReference type="PANTHER" id="PTHR43369:SF2">
    <property type="entry name" value="PHOSPHORIBOSYLGLYCINAMIDE FORMYLTRANSFERASE"/>
    <property type="match status" value="1"/>
</dbReference>
<feature type="site" description="Raises pKa of active site His" evidence="6">
    <location>
        <position position="151"/>
    </location>
</feature>
<dbReference type="HAMAP" id="MF_01930">
    <property type="entry name" value="PurN"/>
    <property type="match status" value="1"/>
</dbReference>
<comment type="catalytic activity">
    <reaction evidence="5 6">
        <text>N(1)-(5-phospho-beta-D-ribosyl)glycinamide + (6R)-10-formyltetrahydrofolate = N(2)-formyl-N(1)-(5-phospho-beta-D-ribosyl)glycinamide + (6S)-5,6,7,8-tetrahydrofolate + H(+)</text>
        <dbReference type="Rhea" id="RHEA:15053"/>
        <dbReference type="ChEBI" id="CHEBI:15378"/>
        <dbReference type="ChEBI" id="CHEBI:57453"/>
        <dbReference type="ChEBI" id="CHEBI:143788"/>
        <dbReference type="ChEBI" id="CHEBI:147286"/>
        <dbReference type="ChEBI" id="CHEBI:195366"/>
        <dbReference type="EC" id="2.1.2.2"/>
    </reaction>
</comment>
<protein>
    <recommendedName>
        <fullName evidence="6">Phosphoribosylglycinamide formyltransferase</fullName>
        <ecNumber evidence="6">2.1.2.2</ecNumber>
    </recommendedName>
    <alternativeName>
        <fullName evidence="6">5'-phosphoribosylglycinamide transformylase</fullName>
    </alternativeName>
    <alternativeName>
        <fullName evidence="6">GAR transformylase</fullName>
        <shortName evidence="6">GART</shortName>
    </alternativeName>
</protein>
<dbReference type="PANTHER" id="PTHR43369">
    <property type="entry name" value="PHOSPHORIBOSYLGLYCINAMIDE FORMYLTRANSFERASE"/>
    <property type="match status" value="1"/>
</dbReference>
<feature type="binding site" evidence="6">
    <location>
        <position position="108"/>
    </location>
    <ligand>
        <name>(6R)-10-formyltetrahydrofolate</name>
        <dbReference type="ChEBI" id="CHEBI:195366"/>
    </ligand>
</feature>
<evidence type="ECO:0000259" key="7">
    <source>
        <dbReference type="Pfam" id="PF00551"/>
    </source>
</evidence>
<dbReference type="InterPro" id="IPR036477">
    <property type="entry name" value="Formyl_transf_N_sf"/>
</dbReference>
<dbReference type="Proteomes" id="UP001164803">
    <property type="component" value="Chromosome"/>
</dbReference>
<proteinExistence type="inferred from homology"/>
<dbReference type="EMBL" id="CP104064">
    <property type="protein sequence ID" value="WAH36629.1"/>
    <property type="molecule type" value="Genomic_DNA"/>
</dbReference>
<dbReference type="EC" id="2.1.2.2" evidence="6"/>
<keyword evidence="3 6" id="KW-0658">Purine biosynthesis</keyword>